<feature type="domain" description="Ribose-phosphate pyrophosphokinase N-terminal" evidence="4">
    <location>
        <begin position="5"/>
        <end position="115"/>
    </location>
</feature>
<name>A0A367PLA4_CUPNE</name>
<dbReference type="SMART" id="SM01400">
    <property type="entry name" value="Pribosyltran_N"/>
    <property type="match status" value="1"/>
</dbReference>
<dbReference type="AlphaFoldDB" id="A0A367PLA4"/>
<dbReference type="EMBL" id="QDHA01000026">
    <property type="protein sequence ID" value="RCJ08333.1"/>
    <property type="molecule type" value="Genomic_DNA"/>
</dbReference>
<protein>
    <submittedName>
        <fullName evidence="5">Ribose-phosphate pyrophosphokinase</fullName>
    </submittedName>
</protein>
<comment type="similarity">
    <text evidence="2">Belongs to the ribose-phosphate pyrophosphokinase family.</text>
</comment>
<evidence type="ECO:0000313" key="6">
    <source>
        <dbReference type="Proteomes" id="UP000253501"/>
    </source>
</evidence>
<dbReference type="NCBIfam" id="TIGR01251">
    <property type="entry name" value="ribP_PPkin"/>
    <property type="match status" value="1"/>
</dbReference>
<dbReference type="InterPro" id="IPR000836">
    <property type="entry name" value="PRTase_dom"/>
</dbReference>
<dbReference type="RefSeq" id="WP_114132138.1">
    <property type="nucleotide sequence ID" value="NZ_CP068436.1"/>
</dbReference>
<dbReference type="Proteomes" id="UP000253501">
    <property type="component" value="Unassembled WGS sequence"/>
</dbReference>
<evidence type="ECO:0000259" key="4">
    <source>
        <dbReference type="Pfam" id="PF13793"/>
    </source>
</evidence>
<dbReference type="Pfam" id="PF00156">
    <property type="entry name" value="Pribosyltran"/>
    <property type="match status" value="1"/>
</dbReference>
<evidence type="ECO:0000256" key="2">
    <source>
        <dbReference type="RuleBase" id="RU004324"/>
    </source>
</evidence>
<dbReference type="GO" id="GO:0006164">
    <property type="term" value="P:purine nucleotide biosynthetic process"/>
    <property type="evidence" value="ECO:0007669"/>
    <property type="project" value="TreeGrafter"/>
</dbReference>
<proteinExistence type="inferred from homology"/>
<dbReference type="GO" id="GO:0005737">
    <property type="term" value="C:cytoplasm"/>
    <property type="evidence" value="ECO:0007669"/>
    <property type="project" value="TreeGrafter"/>
</dbReference>
<dbReference type="GO" id="GO:0004749">
    <property type="term" value="F:ribose phosphate diphosphokinase activity"/>
    <property type="evidence" value="ECO:0007669"/>
    <property type="project" value="TreeGrafter"/>
</dbReference>
<dbReference type="PANTHER" id="PTHR10210:SF41">
    <property type="entry name" value="RIBOSE-PHOSPHATE PYROPHOSPHOKINASE 1, CHLOROPLASTIC"/>
    <property type="match status" value="1"/>
</dbReference>
<keyword evidence="1 2" id="KW-0545">Nucleotide biosynthesis</keyword>
<feature type="domain" description="Phosphoribosyltransferase" evidence="3">
    <location>
        <begin position="135"/>
        <end position="258"/>
    </location>
</feature>
<keyword evidence="5" id="KW-0418">Kinase</keyword>
<dbReference type="GO" id="GO:0006015">
    <property type="term" value="P:5-phosphoribose 1-diphosphate biosynthetic process"/>
    <property type="evidence" value="ECO:0007669"/>
    <property type="project" value="TreeGrafter"/>
</dbReference>
<dbReference type="Pfam" id="PF13793">
    <property type="entry name" value="Pribosyltran_N"/>
    <property type="match status" value="1"/>
</dbReference>
<accession>A0A367PLA4</accession>
<comment type="caution">
    <text evidence="5">The sequence shown here is derived from an EMBL/GenBank/DDBJ whole genome shotgun (WGS) entry which is preliminary data.</text>
</comment>
<keyword evidence="5" id="KW-0808">Transferase</keyword>
<dbReference type="InterPro" id="IPR029099">
    <property type="entry name" value="Pribosyltran_N"/>
</dbReference>
<dbReference type="CDD" id="cd06223">
    <property type="entry name" value="PRTases_typeI"/>
    <property type="match status" value="1"/>
</dbReference>
<dbReference type="SUPFAM" id="SSF53271">
    <property type="entry name" value="PRTase-like"/>
    <property type="match status" value="2"/>
</dbReference>
<evidence type="ECO:0000313" key="5">
    <source>
        <dbReference type="EMBL" id="RCJ08333.1"/>
    </source>
</evidence>
<dbReference type="GO" id="GO:0016301">
    <property type="term" value="F:kinase activity"/>
    <property type="evidence" value="ECO:0007669"/>
    <property type="project" value="UniProtKB-KW"/>
</dbReference>
<dbReference type="InterPro" id="IPR029057">
    <property type="entry name" value="PRTase-like"/>
</dbReference>
<evidence type="ECO:0000259" key="3">
    <source>
        <dbReference type="Pfam" id="PF00156"/>
    </source>
</evidence>
<evidence type="ECO:0000256" key="1">
    <source>
        <dbReference type="ARBA" id="ARBA00022727"/>
    </source>
</evidence>
<sequence length="303" mass="31924">MDPIVFTMPGNERQAAAITACLPGRPGEAEVRRFPDGESYVRLLQPVAGCEAMVVCTLDRPDAKLVPLLWLAAAAREGGAVRVGLVAPYLAYMRQDKVFRTGEIVSARHFAALLGASFDWLVTVDPHLHRIGSLGEIFTGPAIAVHAAPAIASWIGQAVHAPLLVGPDEESQQWVDDIASRSGADSIVLAKQRFGDHEVSIDASGLPTPAGRTPVLVDDMVSTARTMLASARLLREHGYPAPVCVSVHALFAEAAYADLQAVAADIVTCDTVAHPSNRIPVAKRLAAGIRLALQAPAGSGDPS</sequence>
<gene>
    <name evidence="5" type="ORF">DDK22_11590</name>
</gene>
<dbReference type="GO" id="GO:0000287">
    <property type="term" value="F:magnesium ion binding"/>
    <property type="evidence" value="ECO:0007669"/>
    <property type="project" value="InterPro"/>
</dbReference>
<reference evidence="5 6" key="1">
    <citation type="submission" date="2018-04" db="EMBL/GenBank/DDBJ databases">
        <title>Cupriavidus necator CR12 genome sequencing and assembly.</title>
        <authorList>
            <person name="Ben Fekih I."/>
            <person name="Mazhar H.S."/>
            <person name="Bello S.K."/>
            <person name="Rensing C."/>
        </authorList>
    </citation>
    <scope>NUCLEOTIDE SEQUENCE [LARGE SCALE GENOMIC DNA]</scope>
    <source>
        <strain evidence="5 6">CR12</strain>
    </source>
</reference>
<dbReference type="GO" id="GO:0002189">
    <property type="term" value="C:ribose phosphate diphosphokinase complex"/>
    <property type="evidence" value="ECO:0007669"/>
    <property type="project" value="TreeGrafter"/>
</dbReference>
<dbReference type="Gene3D" id="3.40.50.2020">
    <property type="match status" value="2"/>
</dbReference>
<organism evidence="5 6">
    <name type="scientific">Cupriavidus necator</name>
    <name type="common">Alcaligenes eutrophus</name>
    <name type="synonym">Ralstonia eutropha</name>
    <dbReference type="NCBI Taxonomy" id="106590"/>
    <lineage>
        <taxon>Bacteria</taxon>
        <taxon>Pseudomonadati</taxon>
        <taxon>Pseudomonadota</taxon>
        <taxon>Betaproteobacteria</taxon>
        <taxon>Burkholderiales</taxon>
        <taxon>Burkholderiaceae</taxon>
        <taxon>Cupriavidus</taxon>
    </lineage>
</organism>
<dbReference type="PANTHER" id="PTHR10210">
    <property type="entry name" value="RIBOSE-PHOSPHATE DIPHOSPHOKINASE FAMILY MEMBER"/>
    <property type="match status" value="1"/>
</dbReference>
<dbReference type="InterPro" id="IPR005946">
    <property type="entry name" value="Rib-P_diPkinase"/>
</dbReference>
<dbReference type="NCBIfam" id="NF005537">
    <property type="entry name" value="PRK07199.1"/>
    <property type="match status" value="1"/>
</dbReference>